<keyword evidence="5" id="KW-0346">Stress response</keyword>
<evidence type="ECO:0000256" key="3">
    <source>
        <dbReference type="ARBA" id="ARBA00011738"/>
    </source>
</evidence>
<dbReference type="GO" id="GO:0042803">
    <property type="term" value="F:protein homodimerization activity"/>
    <property type="evidence" value="ECO:0007669"/>
    <property type="project" value="InterPro"/>
</dbReference>
<keyword evidence="4" id="KW-0963">Cytoplasm</keyword>
<evidence type="ECO:0000256" key="8">
    <source>
        <dbReference type="SAM" id="MobiDB-lite"/>
    </source>
</evidence>
<dbReference type="InterPro" id="IPR013805">
    <property type="entry name" value="GrpE_CC"/>
</dbReference>
<dbReference type="PANTHER" id="PTHR21237">
    <property type="entry name" value="GRPE PROTEIN"/>
    <property type="match status" value="1"/>
</dbReference>
<dbReference type="NCBIfam" id="NF010738">
    <property type="entry name" value="PRK14140.1"/>
    <property type="match status" value="1"/>
</dbReference>
<feature type="compositionally biased region" description="Basic and acidic residues" evidence="8">
    <location>
        <begin position="139"/>
        <end position="150"/>
    </location>
</feature>
<keyword evidence="6" id="KW-0143">Chaperone</keyword>
<dbReference type="GO" id="GO:0051082">
    <property type="term" value="F:unfolded protein binding"/>
    <property type="evidence" value="ECO:0007669"/>
    <property type="project" value="TreeGrafter"/>
</dbReference>
<feature type="region of interest" description="Disordered" evidence="8">
    <location>
        <begin position="132"/>
        <end position="163"/>
    </location>
</feature>
<comment type="similarity">
    <text evidence="2">Belongs to the GrpE family.</text>
</comment>
<dbReference type="InterPro" id="IPR009012">
    <property type="entry name" value="GrpE_head"/>
</dbReference>
<dbReference type="Pfam" id="PF01025">
    <property type="entry name" value="GrpE"/>
    <property type="match status" value="1"/>
</dbReference>
<dbReference type="AlphaFoldDB" id="A0A382P8S6"/>
<dbReference type="InterPro" id="IPR000740">
    <property type="entry name" value="GrpE"/>
</dbReference>
<dbReference type="EMBL" id="UINC01105693">
    <property type="protein sequence ID" value="SVC69823.1"/>
    <property type="molecule type" value="Genomic_DNA"/>
</dbReference>
<evidence type="ECO:0000256" key="2">
    <source>
        <dbReference type="ARBA" id="ARBA00009054"/>
    </source>
</evidence>
<keyword evidence="7" id="KW-0175">Coiled coil</keyword>
<comment type="subcellular location">
    <subcellularLocation>
        <location evidence="1">Cytoplasm</location>
    </subcellularLocation>
</comment>
<dbReference type="PANTHER" id="PTHR21237:SF23">
    <property type="entry name" value="GRPE PROTEIN HOMOLOG, MITOCHONDRIAL"/>
    <property type="match status" value="1"/>
</dbReference>
<protein>
    <recommendedName>
        <fullName evidence="10">Nucleotide exchange factor GrpE</fullName>
    </recommendedName>
</protein>
<dbReference type="GO" id="GO:0005737">
    <property type="term" value="C:cytoplasm"/>
    <property type="evidence" value="ECO:0007669"/>
    <property type="project" value="UniProtKB-SubCell"/>
</dbReference>
<dbReference type="HAMAP" id="MF_01151">
    <property type="entry name" value="GrpE"/>
    <property type="match status" value="1"/>
</dbReference>
<dbReference type="GO" id="GO:0051087">
    <property type="term" value="F:protein-folding chaperone binding"/>
    <property type="evidence" value="ECO:0007669"/>
    <property type="project" value="InterPro"/>
</dbReference>
<dbReference type="Gene3D" id="2.30.22.10">
    <property type="entry name" value="Head domain of nucleotide exchange factor GrpE"/>
    <property type="match status" value="1"/>
</dbReference>
<dbReference type="SUPFAM" id="SSF58014">
    <property type="entry name" value="Coiled-coil domain of nucleotide exchange factor GrpE"/>
    <property type="match status" value="1"/>
</dbReference>
<dbReference type="FunFam" id="2.30.22.10:FF:000001">
    <property type="entry name" value="Protein GrpE"/>
    <property type="match status" value="1"/>
</dbReference>
<evidence type="ECO:0000256" key="5">
    <source>
        <dbReference type="ARBA" id="ARBA00023016"/>
    </source>
</evidence>
<evidence type="ECO:0000256" key="4">
    <source>
        <dbReference type="ARBA" id="ARBA00022490"/>
    </source>
</evidence>
<evidence type="ECO:0000256" key="1">
    <source>
        <dbReference type="ARBA" id="ARBA00004496"/>
    </source>
</evidence>
<accession>A0A382P8S6</accession>
<proteinExistence type="inferred from homology"/>
<reference evidence="9" key="1">
    <citation type="submission" date="2018-05" db="EMBL/GenBank/DDBJ databases">
        <authorList>
            <person name="Lanie J.A."/>
            <person name="Ng W.-L."/>
            <person name="Kazmierczak K.M."/>
            <person name="Andrzejewski T.M."/>
            <person name="Davidsen T.M."/>
            <person name="Wayne K.J."/>
            <person name="Tettelin H."/>
            <person name="Glass J.I."/>
            <person name="Rusch D."/>
            <person name="Podicherti R."/>
            <person name="Tsui H.-C.T."/>
            <person name="Winkler M.E."/>
        </authorList>
    </citation>
    <scope>NUCLEOTIDE SEQUENCE</scope>
</reference>
<dbReference type="Gene3D" id="3.90.20.20">
    <property type="match status" value="1"/>
</dbReference>
<evidence type="ECO:0000256" key="6">
    <source>
        <dbReference type="ARBA" id="ARBA00023186"/>
    </source>
</evidence>
<evidence type="ECO:0000313" key="9">
    <source>
        <dbReference type="EMBL" id="SVC69823.1"/>
    </source>
</evidence>
<evidence type="ECO:0008006" key="10">
    <source>
        <dbReference type="Google" id="ProtNLM"/>
    </source>
</evidence>
<dbReference type="PROSITE" id="PS01071">
    <property type="entry name" value="GRPE"/>
    <property type="match status" value="1"/>
</dbReference>
<dbReference type="CDD" id="cd00446">
    <property type="entry name" value="GrpE"/>
    <property type="match status" value="1"/>
</dbReference>
<dbReference type="SUPFAM" id="SSF51064">
    <property type="entry name" value="Head domain of nucleotide exchange factor GrpE"/>
    <property type="match status" value="1"/>
</dbReference>
<dbReference type="GO" id="GO:0006457">
    <property type="term" value="P:protein folding"/>
    <property type="evidence" value="ECO:0007669"/>
    <property type="project" value="InterPro"/>
</dbReference>
<dbReference type="GO" id="GO:0000774">
    <property type="term" value="F:adenyl-nucleotide exchange factor activity"/>
    <property type="evidence" value="ECO:0007669"/>
    <property type="project" value="InterPro"/>
</dbReference>
<dbReference type="PRINTS" id="PR00773">
    <property type="entry name" value="GRPEPROTEIN"/>
</dbReference>
<comment type="subunit">
    <text evidence="3">Homodimer.</text>
</comment>
<name>A0A382P8S6_9ZZZZ</name>
<gene>
    <name evidence="9" type="ORF">METZ01_LOCUS322677</name>
</gene>
<evidence type="ECO:0000256" key="7">
    <source>
        <dbReference type="SAM" id="Coils"/>
    </source>
</evidence>
<sequence length="163" mass="18821">MAEQKDNYIRLQAETDNFKKRLSRDKQDSIQYANERLLKELISIVDNFERALEDSSEDTKSLKDGLEMILKQFNSFLEKEKVEPIKAVGEKFDPEIHEVLSSEESDDHEENTIVSQFTKGYTINNRVLRPSQVIISKKPAPESKEGSNHESEEDSDKEDNPTD</sequence>
<feature type="coiled-coil region" evidence="7">
    <location>
        <begin position="1"/>
        <end position="58"/>
    </location>
</feature>
<organism evidence="9">
    <name type="scientific">marine metagenome</name>
    <dbReference type="NCBI Taxonomy" id="408172"/>
    <lineage>
        <taxon>unclassified sequences</taxon>
        <taxon>metagenomes</taxon>
        <taxon>ecological metagenomes</taxon>
    </lineage>
</organism>